<dbReference type="GO" id="GO:0004476">
    <property type="term" value="F:mannose-6-phosphate isomerase activity"/>
    <property type="evidence" value="ECO:0007669"/>
    <property type="project" value="InterPro"/>
</dbReference>
<feature type="binding site" evidence="5">
    <location>
        <position position="120"/>
    </location>
    <ligand>
        <name>Zn(2+)</name>
        <dbReference type="ChEBI" id="CHEBI:29105"/>
    </ligand>
</feature>
<sequence length="363" mass="40677">MLYPYKMTPVYKDYIWGGHNLKRLGKPVVEGRVAESWELSAIPGSETKISNGVLQGQSIVDVIKKYGRKKILGDKFAAAPMNTGFPLLLKFIDANDRLSIQVHPDNEYAKEHEHGVGKTEMWYIVDAKSGATVIHGFAESCQSPVKIRESILKGEHSGLYREIQVKKGDVVFVPAGTVHALNDGLVVAEIQQNSDLTYRIFDYDRTDSYGNKRPLHVNKALDVLSFQNSKALYKGITVYRDNGIETKYLAISEYFCVKEIKSEGGTLELNPKGTFSAFMFLDGEAQIIYDEEKLKISAMETVFIPAYMGKYKIRGSFLALHVYVADSALKVYDSLRNKGFSHEEIIENAAGAENLKFPLRVVI</sequence>
<dbReference type="GO" id="GO:0005975">
    <property type="term" value="P:carbohydrate metabolic process"/>
    <property type="evidence" value="ECO:0007669"/>
    <property type="project" value="InterPro"/>
</dbReference>
<evidence type="ECO:0000256" key="4">
    <source>
        <dbReference type="ARBA" id="ARBA00030762"/>
    </source>
</evidence>
<dbReference type="RefSeq" id="WP_003516161.1">
    <property type="nucleotide sequence ID" value="NZ_CP013828.1"/>
</dbReference>
<feature type="active site" evidence="6">
    <location>
        <position position="199"/>
    </location>
</feature>
<dbReference type="PIRSF" id="PIRSF036894">
    <property type="entry name" value="PMI_Firm_short"/>
    <property type="match status" value="1"/>
</dbReference>
<evidence type="ECO:0000313" key="10">
    <source>
        <dbReference type="Proteomes" id="UP000223596"/>
    </source>
</evidence>
<dbReference type="Pfam" id="PF21621">
    <property type="entry name" value="MPI_cupin_dom"/>
    <property type="match status" value="1"/>
</dbReference>
<dbReference type="Pfam" id="PF20511">
    <property type="entry name" value="PMI_typeI_cat"/>
    <property type="match status" value="1"/>
</dbReference>
<comment type="caution">
    <text evidence="9">The sequence shown here is derived from an EMBL/GenBank/DDBJ whole genome shotgun (WGS) entry which is preliminary data.</text>
</comment>
<dbReference type="InterPro" id="IPR051804">
    <property type="entry name" value="Carb_Metab_Reg_Kinase/Isom"/>
</dbReference>
<dbReference type="PANTHER" id="PTHR42742:SF3">
    <property type="entry name" value="FRUCTOKINASE"/>
    <property type="match status" value="1"/>
</dbReference>
<reference evidence="9 10" key="1">
    <citation type="submission" date="2017-09" db="EMBL/GenBank/DDBJ databases">
        <title>Evaluation of Pacific Biosciences Sequencing Technology to Finishing C. thermocellum Genome Sequences.</title>
        <authorList>
            <person name="Brown S."/>
        </authorList>
    </citation>
    <scope>NUCLEOTIDE SEQUENCE [LARGE SCALE GENOMIC DNA]</scope>
    <source>
        <strain evidence="9 10">AD2</strain>
    </source>
</reference>
<evidence type="ECO:0000256" key="3">
    <source>
        <dbReference type="ARBA" id="ARBA00029741"/>
    </source>
</evidence>
<feature type="binding site" evidence="5">
    <location>
        <position position="179"/>
    </location>
    <ligand>
        <name>Zn(2+)</name>
        <dbReference type="ChEBI" id="CHEBI:29105"/>
    </ligand>
</feature>
<dbReference type="InterPro" id="IPR014628">
    <property type="entry name" value="Man6P_isomerase_Firm_short"/>
</dbReference>
<evidence type="ECO:0000256" key="5">
    <source>
        <dbReference type="PIRSR" id="PIRSR036894-1"/>
    </source>
</evidence>
<feature type="binding site" evidence="5">
    <location>
        <position position="103"/>
    </location>
    <ligand>
        <name>Zn(2+)</name>
        <dbReference type="ChEBI" id="CHEBI:29105"/>
    </ligand>
</feature>
<evidence type="ECO:0000256" key="1">
    <source>
        <dbReference type="ARBA" id="ARBA00022723"/>
    </source>
</evidence>
<feature type="domain" description="Mannose-6-phosphate isomerase cupin" evidence="8">
    <location>
        <begin position="245"/>
        <end position="322"/>
    </location>
</feature>
<accession>A0AB36TDE4</accession>
<evidence type="ECO:0000256" key="6">
    <source>
        <dbReference type="PIRSR" id="PIRSR036894-2"/>
    </source>
</evidence>
<dbReference type="Gene3D" id="2.60.120.10">
    <property type="entry name" value="Jelly Rolls"/>
    <property type="match status" value="2"/>
</dbReference>
<gene>
    <name evidence="9" type="ORF">M972_11708</name>
</gene>
<dbReference type="PANTHER" id="PTHR42742">
    <property type="entry name" value="TRANSCRIPTIONAL REPRESSOR MPRA"/>
    <property type="match status" value="1"/>
</dbReference>
<dbReference type="CDD" id="cd07010">
    <property type="entry name" value="cupin_PMI_type_I_N_bac"/>
    <property type="match status" value="1"/>
</dbReference>
<dbReference type="Proteomes" id="UP000223596">
    <property type="component" value="Unassembled WGS sequence"/>
</dbReference>
<feature type="domain" description="Phosphomannose isomerase type I catalytic" evidence="7">
    <location>
        <begin position="6"/>
        <end position="111"/>
    </location>
</feature>
<evidence type="ECO:0000259" key="8">
    <source>
        <dbReference type="Pfam" id="PF21621"/>
    </source>
</evidence>
<evidence type="ECO:0000256" key="2">
    <source>
        <dbReference type="ARBA" id="ARBA00022833"/>
    </source>
</evidence>
<evidence type="ECO:0000313" key="9">
    <source>
        <dbReference type="EMBL" id="PFH01947.1"/>
    </source>
</evidence>
<dbReference type="SUPFAM" id="SSF51182">
    <property type="entry name" value="RmlC-like cupins"/>
    <property type="match status" value="1"/>
</dbReference>
<dbReference type="GO" id="GO:0008270">
    <property type="term" value="F:zinc ion binding"/>
    <property type="evidence" value="ECO:0007669"/>
    <property type="project" value="InterPro"/>
</dbReference>
<name>A0AB36TDE4_ACETH</name>
<dbReference type="EMBL" id="PDBW01000001">
    <property type="protein sequence ID" value="PFH01947.1"/>
    <property type="molecule type" value="Genomic_DNA"/>
</dbReference>
<keyword evidence="1 5" id="KW-0479">Metal-binding</keyword>
<dbReference type="InterPro" id="IPR046457">
    <property type="entry name" value="PMI_typeI_cat"/>
</dbReference>
<protein>
    <recommendedName>
        <fullName evidence="3">Phosphohexomutase</fullName>
    </recommendedName>
    <alternativeName>
        <fullName evidence="4">Phosphomannose isomerase</fullName>
    </alternativeName>
</protein>
<dbReference type="InterPro" id="IPR014710">
    <property type="entry name" value="RmlC-like_jellyroll"/>
</dbReference>
<organism evidence="9 10">
    <name type="scientific">Acetivibrio thermocellus AD2</name>
    <dbReference type="NCBI Taxonomy" id="1138384"/>
    <lineage>
        <taxon>Bacteria</taxon>
        <taxon>Bacillati</taxon>
        <taxon>Bacillota</taxon>
        <taxon>Clostridia</taxon>
        <taxon>Eubacteriales</taxon>
        <taxon>Oscillospiraceae</taxon>
        <taxon>Acetivibrio</taxon>
    </lineage>
</organism>
<dbReference type="InterPro" id="IPR011051">
    <property type="entry name" value="RmlC_Cupin_sf"/>
</dbReference>
<keyword evidence="9" id="KW-0413">Isomerase</keyword>
<comment type="cofactor">
    <cofactor evidence="5">
        <name>Zn(2+)</name>
        <dbReference type="ChEBI" id="CHEBI:29105"/>
    </cofactor>
    <text evidence="5">Binds 1 zinc ion per subunit.</text>
</comment>
<evidence type="ECO:0000259" key="7">
    <source>
        <dbReference type="Pfam" id="PF20511"/>
    </source>
</evidence>
<dbReference type="AlphaFoldDB" id="A0AB36TDE4"/>
<keyword evidence="2 5" id="KW-0862">Zinc</keyword>
<dbReference type="GeneID" id="35803986"/>
<dbReference type="InterPro" id="IPR049071">
    <property type="entry name" value="MPI_cupin_dom"/>
</dbReference>
<proteinExistence type="predicted"/>